<dbReference type="PANTHER" id="PTHR41335:SF1">
    <property type="entry name" value="MEMBRANE PROTEIN"/>
    <property type="match status" value="1"/>
</dbReference>
<dbReference type="AlphaFoldDB" id="A0A5C8P430"/>
<comment type="caution">
    <text evidence="8">The sequence shown here is derived from an EMBL/GenBank/DDBJ whole genome shotgun (WGS) entry which is preliminary data.</text>
</comment>
<dbReference type="GO" id="GO:0005886">
    <property type="term" value="C:plasma membrane"/>
    <property type="evidence" value="ECO:0007669"/>
    <property type="project" value="InterPro"/>
</dbReference>
<dbReference type="OrthoDB" id="9154783at2"/>
<sequence>MRIVSWIFNFLLFLIALGFALSNTEPVDLRFLIGDLSWRAPLVIFLLVFFAAGVVIGLLAAVPAMFRQRREIARLGRELRHATAPQSKTDQLPPEAAVGPGIGLGV</sequence>
<evidence type="ECO:0000259" key="7">
    <source>
        <dbReference type="Pfam" id="PF06305"/>
    </source>
</evidence>
<dbReference type="Pfam" id="PF06305">
    <property type="entry name" value="LapA_dom"/>
    <property type="match status" value="1"/>
</dbReference>
<evidence type="ECO:0000256" key="2">
    <source>
        <dbReference type="ARBA" id="ARBA00022692"/>
    </source>
</evidence>
<dbReference type="Proteomes" id="UP000321548">
    <property type="component" value="Unassembled WGS sequence"/>
</dbReference>
<dbReference type="RefSeq" id="WP_147702411.1">
    <property type="nucleotide sequence ID" value="NZ_VDUY01000001.1"/>
</dbReference>
<feature type="domain" description="Lipopolysaccharide assembly protein A" evidence="7">
    <location>
        <begin position="23"/>
        <end position="82"/>
    </location>
</feature>
<dbReference type="PANTHER" id="PTHR41335">
    <property type="entry name" value="MEMBRANE PROTEIN-RELATED"/>
    <property type="match status" value="1"/>
</dbReference>
<keyword evidence="3 6" id="KW-1133">Transmembrane helix</keyword>
<keyword evidence="1" id="KW-1003">Cell membrane</keyword>
<accession>A0A5C8P430</accession>
<evidence type="ECO:0000313" key="9">
    <source>
        <dbReference type="Proteomes" id="UP000321548"/>
    </source>
</evidence>
<keyword evidence="4 6" id="KW-0472">Membrane</keyword>
<name>A0A5C8P430_9BURK</name>
<dbReference type="EMBL" id="VDUY01000001">
    <property type="protein sequence ID" value="TXL68270.1"/>
    <property type="molecule type" value="Genomic_DNA"/>
</dbReference>
<gene>
    <name evidence="8" type="ORF">FHP08_00825</name>
</gene>
<evidence type="ECO:0000256" key="1">
    <source>
        <dbReference type="ARBA" id="ARBA00022475"/>
    </source>
</evidence>
<evidence type="ECO:0000256" key="5">
    <source>
        <dbReference type="SAM" id="MobiDB-lite"/>
    </source>
</evidence>
<organism evidence="8 9">
    <name type="scientific">Zeimonas arvi</name>
    <dbReference type="NCBI Taxonomy" id="2498847"/>
    <lineage>
        <taxon>Bacteria</taxon>
        <taxon>Pseudomonadati</taxon>
        <taxon>Pseudomonadota</taxon>
        <taxon>Betaproteobacteria</taxon>
        <taxon>Burkholderiales</taxon>
        <taxon>Burkholderiaceae</taxon>
        <taxon>Zeimonas</taxon>
    </lineage>
</organism>
<proteinExistence type="predicted"/>
<evidence type="ECO:0000256" key="6">
    <source>
        <dbReference type="SAM" id="Phobius"/>
    </source>
</evidence>
<feature type="transmembrane region" description="Helical" evidence="6">
    <location>
        <begin position="42"/>
        <end position="66"/>
    </location>
</feature>
<feature type="region of interest" description="Disordered" evidence="5">
    <location>
        <begin position="80"/>
        <end position="106"/>
    </location>
</feature>
<dbReference type="InterPro" id="IPR010445">
    <property type="entry name" value="LapA_dom"/>
</dbReference>
<keyword evidence="2 6" id="KW-0812">Transmembrane</keyword>
<evidence type="ECO:0000256" key="3">
    <source>
        <dbReference type="ARBA" id="ARBA00022989"/>
    </source>
</evidence>
<protein>
    <submittedName>
        <fullName evidence="8">LapA family protein</fullName>
    </submittedName>
</protein>
<reference evidence="8 9" key="1">
    <citation type="submission" date="2019-06" db="EMBL/GenBank/DDBJ databases">
        <title>Quisquiliibacterium sp. nov., isolated from a maize field.</title>
        <authorList>
            <person name="Lin S.-Y."/>
            <person name="Tsai C.-F."/>
            <person name="Young C.-C."/>
        </authorList>
    </citation>
    <scope>NUCLEOTIDE SEQUENCE [LARGE SCALE GENOMIC DNA]</scope>
    <source>
        <strain evidence="8 9">CC-CFT501</strain>
    </source>
</reference>
<keyword evidence="9" id="KW-1185">Reference proteome</keyword>
<evidence type="ECO:0000256" key="4">
    <source>
        <dbReference type="ARBA" id="ARBA00023136"/>
    </source>
</evidence>
<evidence type="ECO:0000313" key="8">
    <source>
        <dbReference type="EMBL" id="TXL68270.1"/>
    </source>
</evidence>